<gene>
    <name evidence="2" type="ORF">ABXS70_04460</name>
</gene>
<name>A0AAU8NG30_9BACL</name>
<accession>A0AAU8NG30</accession>
<feature type="domain" description="Suppressor of fused-like" evidence="1">
    <location>
        <begin position="39"/>
        <end position="202"/>
    </location>
</feature>
<dbReference type="InterPro" id="IPR007768">
    <property type="entry name" value="Suppressor_of_fused"/>
</dbReference>
<evidence type="ECO:0000313" key="2">
    <source>
        <dbReference type="EMBL" id="XCP95975.1"/>
    </source>
</evidence>
<evidence type="ECO:0000259" key="1">
    <source>
        <dbReference type="Pfam" id="PF05076"/>
    </source>
</evidence>
<dbReference type="Pfam" id="PF05076">
    <property type="entry name" value="SUFU"/>
    <property type="match status" value="1"/>
</dbReference>
<dbReference type="InterPro" id="IPR037181">
    <property type="entry name" value="SUFU_N"/>
</dbReference>
<proteinExistence type="predicted"/>
<dbReference type="InterPro" id="IPR020941">
    <property type="entry name" value="SUFU-like_domain"/>
</dbReference>
<dbReference type="AlphaFoldDB" id="A0AAU8NG30"/>
<organism evidence="2">
    <name type="scientific">Paenibacillus sp. AN1007</name>
    <dbReference type="NCBI Taxonomy" id="3151385"/>
    <lineage>
        <taxon>Bacteria</taxon>
        <taxon>Bacillati</taxon>
        <taxon>Bacillota</taxon>
        <taxon>Bacilli</taxon>
        <taxon>Bacillales</taxon>
        <taxon>Paenibacillaceae</taxon>
        <taxon>Paenibacillus</taxon>
    </lineage>
</organism>
<dbReference type="GO" id="GO:0005737">
    <property type="term" value="C:cytoplasm"/>
    <property type="evidence" value="ECO:0007669"/>
    <property type="project" value="TreeGrafter"/>
</dbReference>
<protein>
    <submittedName>
        <fullName evidence="2">Suppressor of fused domain protein</fullName>
    </submittedName>
</protein>
<reference evidence="2" key="1">
    <citation type="submission" date="2024-05" db="EMBL/GenBank/DDBJ databases">
        <title>Draft genome assemblies of 36 bacteria isolated from hibernating arctic ground squirrels.</title>
        <authorList>
            <person name="McKee H."/>
            <person name="Mullen L."/>
            <person name="Drown D.M."/>
            <person name="Duddleston K.N."/>
        </authorList>
    </citation>
    <scope>NUCLEOTIDE SEQUENCE</scope>
    <source>
        <strain evidence="2">AN1007</strain>
    </source>
</reference>
<sequence>MTQEENTSGWDAIDHAMQQLYGEQEPKHYGTAIPYMLGGPDPLDGISAYAVDTPMPHWHFVTYGFSELYDKESDDPSRSGYGFELTFRLTRCEDESEPPAWALNLLQNMGRYVFNSGNLFQPGDYLDANGPICLDSDTLLTALAFLEDPDLHELNSPNGSVQFIQMIGITCRELEMIQSWNTRGFLAACESYMPKYVTDLMRNSYADIPSVIQATERGIETDGSSTAFLFIQQLSWESPRKKLLQKNIPAKLQFGAKQTALLGSILRSRIAKKRSLSLIGPDVRIIIEPGNQPSLTETEQEVKLIVNQQAVDEITGQLRPQAGSFVVPSLDKLVIEVVPTQITDQEGNVIKTIG</sequence>
<dbReference type="EMBL" id="CP159992">
    <property type="protein sequence ID" value="XCP95975.1"/>
    <property type="molecule type" value="Genomic_DNA"/>
</dbReference>
<dbReference type="PANTHER" id="PTHR10928">
    <property type="entry name" value="SUPPRESSOR OF FUSED"/>
    <property type="match status" value="1"/>
</dbReference>
<dbReference type="PIRSF" id="PIRSF038192">
    <property type="entry name" value="Txn_reg_BtrU_prd"/>
    <property type="match status" value="1"/>
</dbReference>
<dbReference type="InterPro" id="IPR017429">
    <property type="entry name" value="Suppressor_of_fused_bac"/>
</dbReference>
<dbReference type="PANTHER" id="PTHR10928:SF2">
    <property type="entry name" value="SUPPRESSOR OF FUSED HOMOLOG"/>
    <property type="match status" value="1"/>
</dbReference>
<dbReference type="RefSeq" id="WP_342552282.1">
    <property type="nucleotide sequence ID" value="NZ_CP159992.1"/>
</dbReference>
<dbReference type="SUPFAM" id="SSF103359">
    <property type="entry name" value="Suppressor of Fused, N-terminal domain"/>
    <property type="match status" value="1"/>
</dbReference>